<dbReference type="SUPFAM" id="SSF48371">
    <property type="entry name" value="ARM repeat"/>
    <property type="match status" value="1"/>
</dbReference>
<protein>
    <submittedName>
        <fullName evidence="7">Symplekin tight junction protein C terminal-domain-containing protein</fullName>
    </submittedName>
</protein>
<feature type="region of interest" description="Disordered" evidence="4">
    <location>
        <begin position="330"/>
        <end position="349"/>
    </location>
</feature>
<comment type="caution">
    <text evidence="7">The sequence shown here is derived from an EMBL/GenBank/DDBJ whole genome shotgun (WGS) entry which is preliminary data.</text>
</comment>
<evidence type="ECO:0000313" key="7">
    <source>
        <dbReference type="EMBL" id="KAH9000417.1"/>
    </source>
</evidence>
<feature type="compositionally biased region" description="Low complexity" evidence="4">
    <location>
        <begin position="428"/>
        <end position="441"/>
    </location>
</feature>
<dbReference type="GO" id="GO:0005847">
    <property type="term" value="C:mRNA cleavage and polyadenylation specificity factor complex"/>
    <property type="evidence" value="ECO:0007669"/>
    <property type="project" value="TreeGrafter"/>
</dbReference>
<dbReference type="InterPro" id="IPR016024">
    <property type="entry name" value="ARM-type_fold"/>
</dbReference>
<evidence type="ECO:0000256" key="2">
    <source>
        <dbReference type="ARBA" id="ARBA00022664"/>
    </source>
</evidence>
<evidence type="ECO:0000313" key="8">
    <source>
        <dbReference type="Proteomes" id="UP001201163"/>
    </source>
</evidence>
<dbReference type="InterPro" id="IPR032460">
    <property type="entry name" value="Symplekin/Pta1_N"/>
</dbReference>
<feature type="region of interest" description="Disordered" evidence="4">
    <location>
        <begin position="576"/>
        <end position="596"/>
    </location>
</feature>
<organism evidence="7 8">
    <name type="scientific">Lactarius akahatsu</name>
    <dbReference type="NCBI Taxonomy" id="416441"/>
    <lineage>
        <taxon>Eukaryota</taxon>
        <taxon>Fungi</taxon>
        <taxon>Dikarya</taxon>
        <taxon>Basidiomycota</taxon>
        <taxon>Agaricomycotina</taxon>
        <taxon>Agaricomycetes</taxon>
        <taxon>Russulales</taxon>
        <taxon>Russulaceae</taxon>
        <taxon>Lactarius</taxon>
    </lineage>
</organism>
<dbReference type="AlphaFoldDB" id="A0AAD4LSB3"/>
<dbReference type="Pfam" id="PF11935">
    <property type="entry name" value="SYMPK_PTA1_N"/>
    <property type="match status" value="1"/>
</dbReference>
<dbReference type="InterPro" id="IPR022075">
    <property type="entry name" value="Symplekin_C"/>
</dbReference>
<comment type="subcellular location">
    <subcellularLocation>
        <location evidence="1">Nucleus</location>
    </subcellularLocation>
</comment>
<accession>A0AAD4LSB3</accession>
<evidence type="ECO:0000259" key="5">
    <source>
        <dbReference type="Pfam" id="PF11935"/>
    </source>
</evidence>
<feature type="region of interest" description="Disordered" evidence="4">
    <location>
        <begin position="1150"/>
        <end position="1178"/>
    </location>
</feature>
<dbReference type="GO" id="GO:0006397">
    <property type="term" value="P:mRNA processing"/>
    <property type="evidence" value="ECO:0007669"/>
    <property type="project" value="UniProtKB-KW"/>
</dbReference>
<name>A0AAD4LSB3_9AGAM</name>
<evidence type="ECO:0000256" key="3">
    <source>
        <dbReference type="ARBA" id="ARBA00023242"/>
    </source>
</evidence>
<evidence type="ECO:0000259" key="6">
    <source>
        <dbReference type="Pfam" id="PF12295"/>
    </source>
</evidence>
<reference evidence="7" key="1">
    <citation type="submission" date="2022-01" db="EMBL/GenBank/DDBJ databases">
        <title>Comparative genomics reveals a dynamic genome evolution in the ectomycorrhizal milk-cap (Lactarius) mushrooms.</title>
        <authorList>
            <consortium name="DOE Joint Genome Institute"/>
            <person name="Lebreton A."/>
            <person name="Tang N."/>
            <person name="Kuo A."/>
            <person name="LaButti K."/>
            <person name="Drula E."/>
            <person name="Barry K."/>
            <person name="Clum A."/>
            <person name="Lipzen A."/>
            <person name="Mousain D."/>
            <person name="Ng V."/>
            <person name="Wang R."/>
            <person name="Wang X."/>
            <person name="Dai Y."/>
            <person name="Henrissat B."/>
            <person name="Grigoriev I.V."/>
            <person name="Guerin-Laguette A."/>
            <person name="Yu F."/>
            <person name="Martin F.M."/>
        </authorList>
    </citation>
    <scope>NUCLEOTIDE SEQUENCE</scope>
    <source>
        <strain evidence="7">QP</strain>
    </source>
</reference>
<feature type="domain" description="Symplekin C-terminal" evidence="6">
    <location>
        <begin position="929"/>
        <end position="1118"/>
    </location>
</feature>
<proteinExistence type="predicted"/>
<keyword evidence="3" id="KW-0539">Nucleus</keyword>
<dbReference type="EMBL" id="JAKELL010000002">
    <property type="protein sequence ID" value="KAH9000417.1"/>
    <property type="molecule type" value="Genomic_DNA"/>
</dbReference>
<feature type="compositionally biased region" description="Polar residues" evidence="4">
    <location>
        <begin position="451"/>
        <end position="464"/>
    </location>
</feature>
<evidence type="ECO:0000256" key="4">
    <source>
        <dbReference type="SAM" id="MobiDB-lite"/>
    </source>
</evidence>
<dbReference type="InterPro" id="IPR021850">
    <property type="entry name" value="Symplekin/Pta1"/>
</dbReference>
<dbReference type="Gene3D" id="1.25.10.10">
    <property type="entry name" value="Leucine-rich Repeat Variant"/>
    <property type="match status" value="1"/>
</dbReference>
<keyword evidence="8" id="KW-1185">Reference proteome</keyword>
<dbReference type="PANTHER" id="PTHR15245:SF20">
    <property type="entry name" value="SYMPLEKIN"/>
    <property type="match status" value="1"/>
</dbReference>
<dbReference type="Pfam" id="PF12295">
    <property type="entry name" value="Symplekin_C"/>
    <property type="match status" value="1"/>
</dbReference>
<dbReference type="Proteomes" id="UP001201163">
    <property type="component" value="Unassembled WGS sequence"/>
</dbReference>
<dbReference type="InterPro" id="IPR011989">
    <property type="entry name" value="ARM-like"/>
</dbReference>
<evidence type="ECO:0000256" key="1">
    <source>
        <dbReference type="ARBA" id="ARBA00004123"/>
    </source>
</evidence>
<feature type="compositionally biased region" description="Basic and acidic residues" evidence="4">
    <location>
        <begin position="340"/>
        <end position="349"/>
    </location>
</feature>
<dbReference type="PANTHER" id="PTHR15245">
    <property type="entry name" value="SYMPLEKIN-RELATED"/>
    <property type="match status" value="1"/>
</dbReference>
<feature type="domain" description="Symplekin/Pta1 N-terminal" evidence="5">
    <location>
        <begin position="102"/>
        <end position="317"/>
    </location>
</feature>
<feature type="region of interest" description="Disordered" evidence="4">
    <location>
        <begin position="422"/>
        <end position="474"/>
    </location>
</feature>
<feature type="compositionally biased region" description="Basic and acidic residues" evidence="4">
    <location>
        <begin position="576"/>
        <end position="595"/>
    </location>
</feature>
<gene>
    <name evidence="7" type="ORF">EDB92DRAFT_1831147</name>
</gene>
<keyword evidence="2" id="KW-0507">mRNA processing</keyword>
<sequence>MASMDPLQALTAALSVPADSKEQSDLLAALRETLEAQPHPIPILCNTLLKTAAGSNDSLLRRWVLDLLHFGIARAPLAVDTRTQLASRSLDVLAGLLNDSSPWTVKIAIQSFAGAYPLLFRWLCTNRNERSQWDTLSRAKNRIIEFMWAPNTHAGVQFAAVKFLQKVILVQSRGIADPRLQNKNDPNLAIVPGDHPFINASALETEGVTLLQRLITDLYTKQNPDLISAILNSWSSLVKLRPGFVQIVVSSLTLWTPAPLMGQPFSVIKSVEKSVRILLTHISRSPAGANFAREITEALNKQTQRMEQAVADERARKAIAAQAQADARKRPLATAAAAEEEAKRQRVEADPNGDATALLAAFDFTTLPVALITELIVANLQAFSDEVFQARVNAYRRPAPASIAAPAPVPVAATSVAVLENSVTSESTAPARRTPPTMPAADRARERALAQGSSTQLDEPSSSSRVKEEPMDPLQMDMDEDIEYEPDSLNLELEPMQEDDDALAAAELDAKQLMPLDFQVPPPSVLSEVERATAVKSAATRIWQSSGDLAIGQHDGGRDLWMLLLVRMITRVVDPEDSRGKSKAEGEGEGNKSADADVDMDEEMVELNERQDRLRKVLCDYIMADFSGRIRLATTWMNEEWYNDQVRRLSDKDWRPNYEVWLNQIVAEYQLRIDRKDRMFARFLLDLPSVPLDVFTLLRDLCAEPERMQIGFQTLRDFVTQRPTHRGEAMNILLELTTHPEKVTRNAAILTVKRCMGEFQMTDGMIRDFALQLLRRLQMPRPVDKPPIGDAVATAGNENMEDGQLPPDDLLQTPYLPERLELPTPKPLVVQHVELLFALSSKVSDFLDEIFAAYGEMHTSVQEAIQDLITALVRSLGPGHGKLLTLMRTFPPGAETLALRIMNIFTEHGRPSAQLVALVKGLIAERDLDARFLIPIIAEMDKPDIMKHLPRIVSILNGTQKMKELVRSVFGAVVTTPPQTFGSVTSNLPRVRQSELLTPAELMEKEIGIKSAIEAIGICFSMTDVFRSEILAVVMQQILDEPVLPTLFMRTVIQAVKTYKSLTGFVSTTLLSRLITKKIWTTPLLWEGFIRCAQIVAPASFLVLLQLPKEQLRELVAKQPSLRGPLREFVQKKGGNPARAAVYLEIIGEDEPQAGGTPTPETPPPNVPSATAAEPMPS</sequence>